<protein>
    <submittedName>
        <fullName evidence="5">Pyruvate dehydrogenase E2 component (Dihydrolipoamide acetyltransferase)</fullName>
    </submittedName>
</protein>
<gene>
    <name evidence="5" type="ORF">SAMN04488078_101719</name>
</gene>
<keyword evidence="2" id="KW-0450">Lipoyl</keyword>
<feature type="compositionally biased region" description="Low complexity" evidence="3">
    <location>
        <begin position="232"/>
        <end position="242"/>
    </location>
</feature>
<dbReference type="GO" id="GO:0045254">
    <property type="term" value="C:pyruvate dehydrogenase complex"/>
    <property type="evidence" value="ECO:0007669"/>
    <property type="project" value="InterPro"/>
</dbReference>
<accession>A0A239EW09</accession>
<keyword evidence="5" id="KW-0670">Pyruvate</keyword>
<dbReference type="SUPFAM" id="SSF51230">
    <property type="entry name" value="Single hybrid motif"/>
    <property type="match status" value="2"/>
</dbReference>
<dbReference type="GO" id="GO:0016746">
    <property type="term" value="F:acyltransferase activity"/>
    <property type="evidence" value="ECO:0007669"/>
    <property type="project" value="InterPro"/>
</dbReference>
<dbReference type="OrthoDB" id="9804723at2"/>
<dbReference type="InterPro" id="IPR045257">
    <property type="entry name" value="E2/Pdx1"/>
</dbReference>
<dbReference type="InterPro" id="IPR000089">
    <property type="entry name" value="Biotin_lipoyl"/>
</dbReference>
<feature type="compositionally biased region" description="Pro residues" evidence="3">
    <location>
        <begin position="221"/>
        <end position="231"/>
    </location>
</feature>
<dbReference type="PANTHER" id="PTHR23151">
    <property type="entry name" value="DIHYDROLIPOAMIDE ACETYL/SUCCINYL-TRANSFERASE-RELATED"/>
    <property type="match status" value="1"/>
</dbReference>
<keyword evidence="5" id="KW-0808">Transferase</keyword>
<name>A0A239EW09_9RHOB</name>
<dbReference type="GO" id="GO:0006086">
    <property type="term" value="P:pyruvate decarboxylation to acetyl-CoA"/>
    <property type="evidence" value="ECO:0007669"/>
    <property type="project" value="InterPro"/>
</dbReference>
<reference evidence="5 6" key="1">
    <citation type="submission" date="2017-06" db="EMBL/GenBank/DDBJ databases">
        <authorList>
            <person name="Kim H.J."/>
            <person name="Triplett B.A."/>
        </authorList>
    </citation>
    <scope>NUCLEOTIDE SEQUENCE [LARGE SCALE GENOMIC DNA]</scope>
    <source>
        <strain evidence="5 6">DSM 11445</strain>
    </source>
</reference>
<evidence type="ECO:0000313" key="6">
    <source>
        <dbReference type="Proteomes" id="UP000198440"/>
    </source>
</evidence>
<dbReference type="CDD" id="cd06849">
    <property type="entry name" value="lipoyl_domain"/>
    <property type="match status" value="2"/>
</dbReference>
<dbReference type="Gene3D" id="2.40.50.100">
    <property type="match status" value="2"/>
</dbReference>
<evidence type="ECO:0000256" key="1">
    <source>
        <dbReference type="ARBA" id="ARBA00001938"/>
    </source>
</evidence>
<dbReference type="InterPro" id="IPR036625">
    <property type="entry name" value="E3-bd_dom_sf"/>
</dbReference>
<feature type="domain" description="Lipoyl-binding" evidence="4">
    <location>
        <begin position="11"/>
        <end position="86"/>
    </location>
</feature>
<dbReference type="Gene3D" id="4.10.320.10">
    <property type="entry name" value="E3-binding domain"/>
    <property type="match status" value="1"/>
</dbReference>
<organism evidence="5 6">
    <name type="scientific">Antarctobacter heliothermus</name>
    <dbReference type="NCBI Taxonomy" id="74033"/>
    <lineage>
        <taxon>Bacteria</taxon>
        <taxon>Pseudomonadati</taxon>
        <taxon>Pseudomonadota</taxon>
        <taxon>Alphaproteobacteria</taxon>
        <taxon>Rhodobacterales</taxon>
        <taxon>Roseobacteraceae</taxon>
        <taxon>Antarctobacter</taxon>
    </lineage>
</organism>
<sequence>MPREETPGSASHEVIMPALGMAQDTGLIVAWHKAPGDAVAEGDVLFEVETDKATMEVEAPAAGFLTDVRAQAGEDVPVGNVIALISATAEDSGSAAPPAPSSADDDDGGDKLPDGNEVIMPALGMAQDTGLIVAWHKTPGDAVSASDILFEVETDKSTMEVEAGQDGYVAALLALAGEEAPVGGVIALISADKPDTPIQRSIAAGTAPKATPPTGSRTPSAPKPPSEPAPKQPQTAAAPSAQGRILASPKARRLALQEGLDLNRLVGAGHAQPFHVRDLDTLRAMPEAAPTAASAGTAARHLTAQAADGFSGFAHWASETAGLSDVSALLAGLAAASLGREAVVDVERFGQGRTYATHAQLGQTARTDAPPALRLRDMRDAVLSSVHIGPEEVPVLTLTQDDAGIAITLECSADQLSPGDALRLISNFAGRIEHPLRHLL</sequence>
<feature type="region of interest" description="Disordered" evidence="3">
    <location>
        <begin position="203"/>
        <end position="249"/>
    </location>
</feature>
<dbReference type="PANTHER" id="PTHR23151:SF75">
    <property type="entry name" value="DIHYDROLIPOYLLYSINE-RESIDUE ACETYLTRANSFERASE COMPONENT 5 OF PYRUVATE DEHYDROGENASE COMPLEX, CHLOROPLASTIC"/>
    <property type="match status" value="1"/>
</dbReference>
<dbReference type="Pfam" id="PF00364">
    <property type="entry name" value="Biotin_lipoyl"/>
    <property type="match status" value="2"/>
</dbReference>
<dbReference type="InterPro" id="IPR011053">
    <property type="entry name" value="Single_hybrid_motif"/>
</dbReference>
<dbReference type="PROSITE" id="PS50968">
    <property type="entry name" value="BIOTINYL_LIPOYL"/>
    <property type="match status" value="2"/>
</dbReference>
<comment type="cofactor">
    <cofactor evidence="1">
        <name>(R)-lipoate</name>
        <dbReference type="ChEBI" id="CHEBI:83088"/>
    </cofactor>
</comment>
<dbReference type="Proteomes" id="UP000198440">
    <property type="component" value="Unassembled WGS sequence"/>
</dbReference>
<feature type="domain" description="Lipoyl-binding" evidence="4">
    <location>
        <begin position="115"/>
        <end position="190"/>
    </location>
</feature>
<evidence type="ECO:0000313" key="5">
    <source>
        <dbReference type="EMBL" id="SNS48815.1"/>
    </source>
</evidence>
<evidence type="ECO:0000256" key="3">
    <source>
        <dbReference type="SAM" id="MobiDB-lite"/>
    </source>
</evidence>
<dbReference type="RefSeq" id="WP_089277871.1">
    <property type="nucleotide sequence ID" value="NZ_FZON01000017.1"/>
</dbReference>
<dbReference type="EMBL" id="FZON01000017">
    <property type="protein sequence ID" value="SNS48815.1"/>
    <property type="molecule type" value="Genomic_DNA"/>
</dbReference>
<evidence type="ECO:0000259" key="4">
    <source>
        <dbReference type="PROSITE" id="PS50968"/>
    </source>
</evidence>
<feature type="region of interest" description="Disordered" evidence="3">
    <location>
        <begin position="89"/>
        <end position="116"/>
    </location>
</feature>
<proteinExistence type="predicted"/>
<dbReference type="PROSITE" id="PS00189">
    <property type="entry name" value="LIPOYL"/>
    <property type="match status" value="2"/>
</dbReference>
<dbReference type="InterPro" id="IPR003016">
    <property type="entry name" value="2-oxoA_DH_lipoyl-BS"/>
</dbReference>
<evidence type="ECO:0000256" key="2">
    <source>
        <dbReference type="ARBA" id="ARBA00022823"/>
    </source>
</evidence>
<feature type="compositionally biased region" description="Low complexity" evidence="3">
    <location>
        <begin position="203"/>
        <end position="215"/>
    </location>
</feature>
<dbReference type="AlphaFoldDB" id="A0A239EW09"/>